<comment type="caution">
    <text evidence="1">The sequence shown here is derived from an EMBL/GenBank/DDBJ whole genome shotgun (WGS) entry which is preliminary data.</text>
</comment>
<evidence type="ECO:0000313" key="2">
    <source>
        <dbReference type="Proteomes" id="UP000033710"/>
    </source>
</evidence>
<dbReference type="GeneID" id="27672064"/>
<reference evidence="1 2" key="2">
    <citation type="journal article" date="2015" name="Eukaryot. Cell">
        <title>Asexual propagation of a virulent clone complex in a human and feline outbreak of sporotrichosis.</title>
        <authorList>
            <person name="Teixeira Mde M."/>
            <person name="Rodrigues A.M."/>
            <person name="Tsui C.K."/>
            <person name="de Almeida L.G."/>
            <person name="Van Diepeningen A.D."/>
            <person name="van den Ende B.G."/>
            <person name="Fernandes G.F."/>
            <person name="Kano R."/>
            <person name="Hamelin R.C."/>
            <person name="Lopes-Bezerra L.M."/>
            <person name="Vasconcelos A.T."/>
            <person name="de Hoog S."/>
            <person name="de Camargo Z.P."/>
            <person name="Felipe M.S."/>
        </authorList>
    </citation>
    <scope>NUCLEOTIDE SEQUENCE [LARGE SCALE GENOMIC DNA]</scope>
    <source>
        <strain evidence="1 2">1099-18</strain>
    </source>
</reference>
<protein>
    <submittedName>
        <fullName evidence="1">Uncharacterized protein</fullName>
    </submittedName>
</protein>
<dbReference type="Proteomes" id="UP000033710">
    <property type="component" value="Unassembled WGS sequence"/>
</dbReference>
<dbReference type="KEGG" id="ssck:SPSK_10325"/>
<reference evidence="1 2" key="1">
    <citation type="journal article" date="2014" name="BMC Genomics">
        <title>Comparative genomics of the major fungal agents of human and animal Sporotrichosis: Sporothrix schenckii and Sporothrix brasiliensis.</title>
        <authorList>
            <person name="Teixeira M.M."/>
            <person name="de Almeida L.G."/>
            <person name="Kubitschek-Barreira P."/>
            <person name="Alves F.L."/>
            <person name="Kioshima E.S."/>
            <person name="Abadio A.K."/>
            <person name="Fernandes L."/>
            <person name="Derengowski L.S."/>
            <person name="Ferreira K.S."/>
            <person name="Souza R.C."/>
            <person name="Ruiz J.C."/>
            <person name="de Andrade N.C."/>
            <person name="Paes H.C."/>
            <person name="Nicola A.M."/>
            <person name="Albuquerque P."/>
            <person name="Gerber A.L."/>
            <person name="Martins V.P."/>
            <person name="Peconick L.D."/>
            <person name="Neto A.V."/>
            <person name="Chaucanez C.B."/>
            <person name="Silva P.A."/>
            <person name="Cunha O.L."/>
            <person name="de Oliveira F.F."/>
            <person name="dos Santos T.C."/>
            <person name="Barros A.L."/>
            <person name="Soares M.A."/>
            <person name="de Oliveira L.M."/>
            <person name="Marini M.M."/>
            <person name="Villalobos-Duno H."/>
            <person name="Cunha M.M."/>
            <person name="de Hoog S."/>
            <person name="da Silveira J.F."/>
            <person name="Henrissat B."/>
            <person name="Nino-Vega G.A."/>
            <person name="Cisalpino P.S."/>
            <person name="Mora-Montes H.M."/>
            <person name="Almeida S.R."/>
            <person name="Stajich J.E."/>
            <person name="Lopes-Bezerra L.M."/>
            <person name="Vasconcelos A.T."/>
            <person name="Felipe M.S."/>
        </authorList>
    </citation>
    <scope>NUCLEOTIDE SEQUENCE [LARGE SCALE GENOMIC DNA]</scope>
    <source>
        <strain evidence="1 2">1099-18</strain>
    </source>
</reference>
<name>A0A0F2LRA1_SPOSC</name>
<gene>
    <name evidence="1" type="ORF">SPSK_10325</name>
</gene>
<organism evidence="1 2">
    <name type="scientific">Sporothrix schenckii 1099-18</name>
    <dbReference type="NCBI Taxonomy" id="1397361"/>
    <lineage>
        <taxon>Eukaryota</taxon>
        <taxon>Fungi</taxon>
        <taxon>Dikarya</taxon>
        <taxon>Ascomycota</taxon>
        <taxon>Pezizomycotina</taxon>
        <taxon>Sordariomycetes</taxon>
        <taxon>Sordariomycetidae</taxon>
        <taxon>Ophiostomatales</taxon>
        <taxon>Ophiostomataceae</taxon>
        <taxon>Sporothrix</taxon>
    </lineage>
</organism>
<dbReference type="EMBL" id="AXCR01000012">
    <property type="protein sequence ID" value="KJR80032.1"/>
    <property type="molecule type" value="Genomic_DNA"/>
</dbReference>
<evidence type="ECO:0000313" key="1">
    <source>
        <dbReference type="EMBL" id="KJR80032.1"/>
    </source>
</evidence>
<proteinExistence type="predicted"/>
<accession>A0A0F2LRA1</accession>
<sequence>MGTHTPFTPGLRAPVLRALFTFTYGFRQFVRSYVTNLTTRKEHWTYTGVKLSNNSTHTDLVEVRPPHCGFDGQGQERSLAQQRDTDEKKRAGARLFWLPAPETLHLSTEQTITIGRRLVQTRRKGEQHYDVIVQGGGYIEDGGTEGGVRVVHGTNHECAVLARTFSAPRRRKKAKLAQDTTRQD</sequence>
<dbReference type="AlphaFoldDB" id="A0A0F2LRA1"/>
<dbReference type="VEuPathDB" id="FungiDB:SPSK_10325"/>
<dbReference type="RefSeq" id="XP_016582708.1">
    <property type="nucleotide sequence ID" value="XM_016736787.1"/>
</dbReference>